<dbReference type="InterPro" id="IPR013216">
    <property type="entry name" value="Methyltransf_11"/>
</dbReference>
<dbReference type="GO" id="GO:0008757">
    <property type="term" value="F:S-adenosylmethionine-dependent methyltransferase activity"/>
    <property type="evidence" value="ECO:0007669"/>
    <property type="project" value="InterPro"/>
</dbReference>
<reference evidence="5 6" key="1">
    <citation type="submission" date="2015-09" db="EMBL/GenBank/DDBJ databases">
        <title>Sorangium comparison.</title>
        <authorList>
            <person name="Zaburannyi N."/>
            <person name="Bunk B."/>
            <person name="Overmann J."/>
            <person name="Mueller R."/>
        </authorList>
    </citation>
    <scope>NUCLEOTIDE SEQUENCE [LARGE SCALE GENOMIC DNA]</scope>
    <source>
        <strain evidence="5 6">So ce836</strain>
    </source>
</reference>
<dbReference type="Pfam" id="PF08241">
    <property type="entry name" value="Methyltransf_11"/>
    <property type="match status" value="1"/>
</dbReference>
<evidence type="ECO:0000259" key="4">
    <source>
        <dbReference type="Pfam" id="PF08241"/>
    </source>
</evidence>
<dbReference type="SUPFAM" id="SSF53335">
    <property type="entry name" value="S-adenosyl-L-methionine-dependent methyltransferases"/>
    <property type="match status" value="1"/>
</dbReference>
<accession>A0A4P2QZ89</accession>
<dbReference type="PANTHER" id="PTHR43464">
    <property type="entry name" value="METHYLTRANSFERASE"/>
    <property type="match status" value="1"/>
</dbReference>
<keyword evidence="2 5" id="KW-0808">Transferase</keyword>
<dbReference type="RefSeq" id="WP_129578555.1">
    <property type="nucleotide sequence ID" value="NZ_CP012672.1"/>
</dbReference>
<evidence type="ECO:0000256" key="1">
    <source>
        <dbReference type="ARBA" id="ARBA00022603"/>
    </source>
</evidence>
<dbReference type="PANTHER" id="PTHR43464:SF19">
    <property type="entry name" value="UBIQUINONE BIOSYNTHESIS O-METHYLTRANSFERASE, MITOCHONDRIAL"/>
    <property type="match status" value="1"/>
</dbReference>
<sequence>MTQNIYDDPGFFEAYSQLRRSVEGLDGAPEWPALRALVPDLTGRRVVDLGSGYGWFCRWARQHGAAHVLGLDVSERMLQRARSATSDDAIAYARMDLERLDLPEAAFDFAYSSLALHYIENLSGLLAAVHRALVSGGRLVFSVEHPIYTAPSRPGWRVEADGRRTWPIDGYLAEGPRTTNWLAEGVVKQHRTIGATLNALLRAGFAIAHVEEWGPTDAQIAARPELAEERERPMFLLVAAQR</sequence>
<dbReference type="CDD" id="cd02440">
    <property type="entry name" value="AdoMet_MTases"/>
    <property type="match status" value="1"/>
</dbReference>
<dbReference type="GO" id="GO:0032259">
    <property type="term" value="P:methylation"/>
    <property type="evidence" value="ECO:0007669"/>
    <property type="project" value="UniProtKB-KW"/>
</dbReference>
<name>A0A4P2QZ89_SORCE</name>
<dbReference type="EMBL" id="CP012672">
    <property type="protein sequence ID" value="AUX35561.1"/>
    <property type="molecule type" value="Genomic_DNA"/>
</dbReference>
<gene>
    <name evidence="5" type="primary">smtA</name>
    <name evidence="5" type="ORF">SOCE836_077550</name>
</gene>
<organism evidence="5 6">
    <name type="scientific">Sorangium cellulosum</name>
    <name type="common">Polyangium cellulosum</name>
    <dbReference type="NCBI Taxonomy" id="56"/>
    <lineage>
        <taxon>Bacteria</taxon>
        <taxon>Pseudomonadati</taxon>
        <taxon>Myxococcota</taxon>
        <taxon>Polyangia</taxon>
        <taxon>Polyangiales</taxon>
        <taxon>Polyangiaceae</taxon>
        <taxon>Sorangium</taxon>
    </lineage>
</organism>
<proteinExistence type="predicted"/>
<dbReference type="Gene3D" id="3.40.50.150">
    <property type="entry name" value="Vaccinia Virus protein VP39"/>
    <property type="match status" value="1"/>
</dbReference>
<evidence type="ECO:0000256" key="3">
    <source>
        <dbReference type="ARBA" id="ARBA00022691"/>
    </source>
</evidence>
<protein>
    <submittedName>
        <fullName evidence="5">SAM-dependent methyltransferase</fullName>
    </submittedName>
</protein>
<evidence type="ECO:0000313" key="5">
    <source>
        <dbReference type="EMBL" id="AUX35561.1"/>
    </source>
</evidence>
<dbReference type="InterPro" id="IPR029063">
    <property type="entry name" value="SAM-dependent_MTases_sf"/>
</dbReference>
<evidence type="ECO:0000313" key="6">
    <source>
        <dbReference type="Proteomes" id="UP000295497"/>
    </source>
</evidence>
<evidence type="ECO:0000256" key="2">
    <source>
        <dbReference type="ARBA" id="ARBA00022679"/>
    </source>
</evidence>
<dbReference type="Proteomes" id="UP000295497">
    <property type="component" value="Chromosome"/>
</dbReference>
<keyword evidence="3" id="KW-0949">S-adenosyl-L-methionine</keyword>
<keyword evidence="1 5" id="KW-0489">Methyltransferase</keyword>
<feature type="domain" description="Methyltransferase type 11" evidence="4">
    <location>
        <begin position="47"/>
        <end position="141"/>
    </location>
</feature>
<dbReference type="AlphaFoldDB" id="A0A4P2QZ89"/>